<evidence type="ECO:0000256" key="1">
    <source>
        <dbReference type="ARBA" id="ARBA00004167"/>
    </source>
</evidence>
<name>A0A097KNU5_9CHLO</name>
<keyword evidence="11" id="KW-0150">Chloroplast</keyword>
<evidence type="ECO:0000256" key="2">
    <source>
        <dbReference type="ARBA" id="ARBA00022448"/>
    </source>
</evidence>
<sequence length="31" mass="3375">MITILGYVGFLGAFLGATIVIYFSLVKIKLI</sequence>
<comment type="subcellular location">
    <subcellularLocation>
        <location evidence="1">Membrane</location>
        <topology evidence="1">Single-pass membrane protein</topology>
    </subcellularLocation>
    <subcellularLocation>
        <location evidence="10">Plastid</location>
        <location evidence="10">Chloroplast thylakoid membrane</location>
        <topology evidence="10">Single-pass membrane protein</topology>
    </subcellularLocation>
</comment>
<dbReference type="GeneID" id="22160176"/>
<dbReference type="EMBL" id="KM462878">
    <property type="protein sequence ID" value="AIT94840.1"/>
    <property type="molecule type" value="Genomic_DNA"/>
</dbReference>
<evidence type="ECO:0000256" key="8">
    <source>
        <dbReference type="ARBA" id="ARBA00025197"/>
    </source>
</evidence>
<protein>
    <recommendedName>
        <fullName evidence="10">Cytochrome b6-f complex subunit 6</fullName>
    </recommendedName>
    <alternativeName>
        <fullName evidence="10">Cytochrome b6-f complex subunit PetL</fullName>
    </alternativeName>
    <alternativeName>
        <fullName evidence="10">Cytochrome b6-f complex subunit VI</fullName>
    </alternativeName>
</protein>
<dbReference type="GO" id="GO:0009512">
    <property type="term" value="C:cytochrome b6f complex"/>
    <property type="evidence" value="ECO:0007669"/>
    <property type="project" value="InterPro"/>
</dbReference>
<comment type="function">
    <text evidence="8 10">Component of the cytochrome b6-f complex, which mediates electron transfer between photosystem II (PSII) and photosystem I (PSI), cyclic electron flow around PSI, and state transitions. PetL is important for photoautotrophic growth as well as for electron transfer efficiency and stability of the cytochrome b6-f complex.</text>
</comment>
<evidence type="ECO:0000256" key="7">
    <source>
        <dbReference type="ARBA" id="ARBA00023136"/>
    </source>
</evidence>
<dbReference type="InterPro" id="IPR007802">
    <property type="entry name" value="Cyt_b6/f_cplx_su6"/>
</dbReference>
<keyword evidence="3 10" id="KW-0812">Transmembrane</keyword>
<keyword evidence="4 10" id="KW-0249">Electron transport</keyword>
<evidence type="ECO:0000256" key="3">
    <source>
        <dbReference type="ARBA" id="ARBA00022692"/>
    </source>
</evidence>
<evidence type="ECO:0000256" key="6">
    <source>
        <dbReference type="ARBA" id="ARBA00023078"/>
    </source>
</evidence>
<evidence type="ECO:0000313" key="11">
    <source>
        <dbReference type="EMBL" id="AIT94840.1"/>
    </source>
</evidence>
<dbReference type="AlphaFoldDB" id="A0A097KNU5"/>
<feature type="transmembrane region" description="Helical" evidence="10">
    <location>
        <begin position="6"/>
        <end position="25"/>
    </location>
</feature>
<dbReference type="GO" id="GO:0009535">
    <property type="term" value="C:chloroplast thylakoid membrane"/>
    <property type="evidence" value="ECO:0007669"/>
    <property type="project" value="UniProtKB-SubCell"/>
</dbReference>
<comment type="subunit">
    <text evidence="9 10">The 4 large subunits of the cytochrome b6-f complex are cytochrome b6, subunit IV (17 kDa polypeptide, PetD), cytochrome f and the Rieske protein, while the 4 small subunits are PetG, PetL, PetM and PetN. The complex functions as a dimer.</text>
</comment>
<keyword evidence="5 10" id="KW-1133">Transmembrane helix</keyword>
<keyword evidence="2 10" id="KW-0813">Transport</keyword>
<comment type="similarity">
    <text evidence="10">Belongs to the PetL family.</text>
</comment>
<dbReference type="GO" id="GO:0015979">
    <property type="term" value="P:photosynthesis"/>
    <property type="evidence" value="ECO:0007669"/>
    <property type="project" value="UniProtKB-KW"/>
</dbReference>
<keyword evidence="11" id="KW-0934">Plastid</keyword>
<dbReference type="GO" id="GO:0009055">
    <property type="term" value="F:electron transfer activity"/>
    <property type="evidence" value="ECO:0007669"/>
    <property type="project" value="InterPro"/>
</dbReference>
<evidence type="ECO:0000256" key="4">
    <source>
        <dbReference type="ARBA" id="ARBA00022982"/>
    </source>
</evidence>
<evidence type="ECO:0000256" key="9">
    <source>
        <dbReference type="ARBA" id="ARBA00025834"/>
    </source>
</evidence>
<keyword evidence="6 10" id="KW-0793">Thylakoid</keyword>
<organism evidence="11">
    <name type="scientific">Choricystis parasitica</name>
    <dbReference type="NCBI Taxonomy" id="41300"/>
    <lineage>
        <taxon>Eukaryota</taxon>
        <taxon>Viridiplantae</taxon>
        <taxon>Chlorophyta</taxon>
        <taxon>core chlorophytes</taxon>
        <taxon>Trebouxiophyceae</taxon>
        <taxon>Trebouxiophyceae incertae sedis</taxon>
        <taxon>Choricystis clade</taxon>
        <taxon>Choricystis</taxon>
    </lineage>
</organism>
<evidence type="ECO:0000256" key="10">
    <source>
        <dbReference type="HAMAP-Rule" id="MF_00433"/>
    </source>
</evidence>
<accession>A0A097KNU5</accession>
<dbReference type="Pfam" id="PF05115">
    <property type="entry name" value="PetL"/>
    <property type="match status" value="1"/>
</dbReference>
<dbReference type="HAMAP" id="MF_00433">
    <property type="entry name" value="Cytb6_f_PetL"/>
    <property type="match status" value="1"/>
</dbReference>
<evidence type="ECO:0000256" key="5">
    <source>
        <dbReference type="ARBA" id="ARBA00022989"/>
    </source>
</evidence>
<keyword evidence="7 10" id="KW-0472">Membrane</keyword>
<keyword evidence="10" id="KW-0602">Photosynthesis</keyword>
<gene>
    <name evidence="10 11" type="primary">petL</name>
</gene>
<dbReference type="RefSeq" id="YP_009106035.1">
    <property type="nucleotide sequence ID" value="NC_025539.1"/>
</dbReference>
<geneLocation type="chloroplast" evidence="11"/>
<reference evidence="11" key="1">
    <citation type="journal article" date="2014" name="BMC Evol. Biol.">
        <title>Chloroplast phylogenomic analysis resolves deep-level relationships within the green algal class Trebouxiophyceae.</title>
        <authorList>
            <person name="Lemieux C."/>
            <person name="Otis C."/>
            <person name="Turmel M."/>
        </authorList>
    </citation>
    <scope>NUCLEOTIDE SEQUENCE</scope>
</reference>
<proteinExistence type="inferred from homology"/>